<reference evidence="3" key="1">
    <citation type="journal article" date="2014" name="Int. J. Syst. Evol. Microbiol.">
        <title>Complete genome sequence of Corynebacterium casei LMG S-19264T (=DSM 44701T), isolated from a smear-ripened cheese.</title>
        <authorList>
            <consortium name="US DOE Joint Genome Institute (JGI-PGF)"/>
            <person name="Walter F."/>
            <person name="Albersmeier A."/>
            <person name="Kalinowski J."/>
            <person name="Ruckert C."/>
        </authorList>
    </citation>
    <scope>NUCLEOTIDE SEQUENCE</scope>
    <source>
        <strain evidence="3">JCM 4125</strain>
    </source>
</reference>
<keyword evidence="1" id="KW-0808">Transferase</keyword>
<organism evidence="3 4">
    <name type="scientific">Streptomyces phaeofaciens</name>
    <dbReference type="NCBI Taxonomy" id="68254"/>
    <lineage>
        <taxon>Bacteria</taxon>
        <taxon>Bacillati</taxon>
        <taxon>Actinomycetota</taxon>
        <taxon>Actinomycetes</taxon>
        <taxon>Kitasatosporales</taxon>
        <taxon>Streptomycetaceae</taxon>
        <taxon>Streptomyces</taxon>
    </lineage>
</organism>
<protein>
    <recommendedName>
        <fullName evidence="2">Histidine kinase/HSP90-like ATPase domain-containing protein</fullName>
    </recommendedName>
</protein>
<name>A0A918HSP7_9ACTN</name>
<dbReference type="AlphaFoldDB" id="A0A918HSP7"/>
<comment type="caution">
    <text evidence="3">The sequence shown here is derived from an EMBL/GenBank/DDBJ whole genome shotgun (WGS) entry which is preliminary data.</text>
</comment>
<evidence type="ECO:0000313" key="4">
    <source>
        <dbReference type="Proteomes" id="UP000646776"/>
    </source>
</evidence>
<dbReference type="EMBL" id="BMSA01000054">
    <property type="protein sequence ID" value="GGT97657.1"/>
    <property type="molecule type" value="Genomic_DNA"/>
</dbReference>
<dbReference type="CDD" id="cd16936">
    <property type="entry name" value="HATPase_RsbW-like"/>
    <property type="match status" value="1"/>
</dbReference>
<dbReference type="InterPro" id="IPR036890">
    <property type="entry name" value="HATPase_C_sf"/>
</dbReference>
<feature type="domain" description="Histidine kinase/HSP90-like ATPase" evidence="2">
    <location>
        <begin position="53"/>
        <end position="145"/>
    </location>
</feature>
<dbReference type="InterPro" id="IPR003594">
    <property type="entry name" value="HATPase_dom"/>
</dbReference>
<dbReference type="InterPro" id="IPR050267">
    <property type="entry name" value="Anti-sigma-factor_SerPK"/>
</dbReference>
<accession>A0A918HSP7</accession>
<evidence type="ECO:0000256" key="1">
    <source>
        <dbReference type="ARBA" id="ARBA00022527"/>
    </source>
</evidence>
<dbReference type="SUPFAM" id="SSF55874">
    <property type="entry name" value="ATPase domain of HSP90 chaperone/DNA topoisomerase II/histidine kinase"/>
    <property type="match status" value="1"/>
</dbReference>
<dbReference type="GO" id="GO:0004674">
    <property type="term" value="F:protein serine/threonine kinase activity"/>
    <property type="evidence" value="ECO:0007669"/>
    <property type="project" value="UniProtKB-KW"/>
</dbReference>
<dbReference type="Pfam" id="PF13581">
    <property type="entry name" value="HATPase_c_2"/>
    <property type="match status" value="1"/>
</dbReference>
<keyword evidence="1" id="KW-0723">Serine/threonine-protein kinase</keyword>
<reference evidence="3" key="2">
    <citation type="submission" date="2020-09" db="EMBL/GenBank/DDBJ databases">
        <authorList>
            <person name="Sun Q."/>
            <person name="Ohkuma M."/>
        </authorList>
    </citation>
    <scope>NUCLEOTIDE SEQUENCE</scope>
    <source>
        <strain evidence="3">JCM 4125</strain>
    </source>
</reference>
<evidence type="ECO:0000313" key="3">
    <source>
        <dbReference type="EMBL" id="GGT97657.1"/>
    </source>
</evidence>
<keyword evidence="1" id="KW-0418">Kinase</keyword>
<proteinExistence type="predicted"/>
<dbReference type="Proteomes" id="UP000646776">
    <property type="component" value="Unassembled WGS sequence"/>
</dbReference>
<dbReference type="PANTHER" id="PTHR35526:SF3">
    <property type="entry name" value="ANTI-SIGMA-F FACTOR RSBW"/>
    <property type="match status" value="1"/>
</dbReference>
<sequence>MNEILSPKRESMCPDVLERPCRSATNVCRLVSLAGCERAEWQAREAVRDTCSEALGARLPDALLVVSELVANAVSHTMGVTGLVLRSDGGITKLTVLDRGGTSSRPRITDADPLAESGRGMRLVDALADSWHTRLEPDGKAVTAVFHSSTTTDRGSG</sequence>
<dbReference type="Gene3D" id="3.30.565.10">
    <property type="entry name" value="Histidine kinase-like ATPase, C-terminal domain"/>
    <property type="match status" value="1"/>
</dbReference>
<evidence type="ECO:0000259" key="2">
    <source>
        <dbReference type="Pfam" id="PF13581"/>
    </source>
</evidence>
<gene>
    <name evidence="3" type="ORF">GCM10010226_88930</name>
</gene>
<keyword evidence="4" id="KW-1185">Reference proteome</keyword>
<dbReference type="PANTHER" id="PTHR35526">
    <property type="entry name" value="ANTI-SIGMA-F FACTOR RSBW-RELATED"/>
    <property type="match status" value="1"/>
</dbReference>